<proteinExistence type="predicted"/>
<dbReference type="Proteomes" id="UP000663861">
    <property type="component" value="Unassembled WGS sequence"/>
</dbReference>
<organism evidence="2 3">
    <name type="scientific">Rhizoctonia solani</name>
    <dbReference type="NCBI Taxonomy" id="456999"/>
    <lineage>
        <taxon>Eukaryota</taxon>
        <taxon>Fungi</taxon>
        <taxon>Dikarya</taxon>
        <taxon>Basidiomycota</taxon>
        <taxon>Agaricomycotina</taxon>
        <taxon>Agaricomycetes</taxon>
        <taxon>Cantharellales</taxon>
        <taxon>Ceratobasidiaceae</taxon>
        <taxon>Rhizoctonia</taxon>
    </lineage>
</organism>
<reference evidence="2" key="1">
    <citation type="submission" date="2021-01" db="EMBL/GenBank/DDBJ databases">
        <authorList>
            <person name="Kaushik A."/>
        </authorList>
    </citation>
    <scope>NUCLEOTIDE SEQUENCE</scope>
    <source>
        <strain evidence="2">AG4-RS23</strain>
    </source>
</reference>
<evidence type="ECO:0000313" key="2">
    <source>
        <dbReference type="EMBL" id="CAE6463370.1"/>
    </source>
</evidence>
<sequence length="533" mass="58847">MMTIVRAPQAPPPSREPVVDRAFQEAVDRFLATKNQPFTVSGTIPISDPLNLFFQTDNGTSYGIRLPLDDEFGTSPAFDALISACEPEERFVAPTRTDSAPPIRNMTMPTPRQPYSSFTSPSSPMIGPGAVVPAGTVLYPSPPPGNLQNSGSMIAGQFIPPHRRSLVYPSGRPLAVSMELSSHPVLDIVKATLFPKLPQGYHLLAVRDKLHVHPSGTYTRPVHDAVFPEGVVATIMVTLPVHYRGGTLVIGCEGKEERFYGRLGSKANELEWQAWRTNCDWEVQKVEKGHRVALTWHVYQRSYGPSSHPLMVPNDALLDALADLLNYGRGKNLGFFLSHEYGVSPSDVLADSLAPYLKGADAILYHAVKIYKLQPQLRYCAGGYIWPVDKPALILDSNRGPQSATPFKRAGRARSLTRDSQLQVYQRRPEHEEDADLAEKVQRGGAVPGRARSLTRDSQLQVYQRRPEHEEDADLAEKVQRGGAVPLAEENITLLHSPEQGHIAKERVPFLASDADNTLDHLYVNVVLVVFIP</sequence>
<evidence type="ECO:0000256" key="1">
    <source>
        <dbReference type="SAM" id="MobiDB-lite"/>
    </source>
</evidence>
<protein>
    <submittedName>
        <fullName evidence="2">Uncharacterized protein</fullName>
    </submittedName>
</protein>
<name>A0A8H3GSN4_9AGAM</name>
<evidence type="ECO:0000313" key="3">
    <source>
        <dbReference type="Proteomes" id="UP000663861"/>
    </source>
</evidence>
<gene>
    <name evidence="2" type="ORF">RDB_LOCUS71708</name>
</gene>
<dbReference type="AlphaFoldDB" id="A0A8H3GSN4"/>
<accession>A0A8H3GSN4</accession>
<dbReference type="EMBL" id="CAJMWY010001277">
    <property type="protein sequence ID" value="CAE6463370.1"/>
    <property type="molecule type" value="Genomic_DNA"/>
</dbReference>
<feature type="region of interest" description="Disordered" evidence="1">
    <location>
        <begin position="95"/>
        <end position="122"/>
    </location>
</feature>
<comment type="caution">
    <text evidence="2">The sequence shown here is derived from an EMBL/GenBank/DDBJ whole genome shotgun (WGS) entry which is preliminary data.</text>
</comment>
<feature type="compositionally biased region" description="Polar residues" evidence="1">
    <location>
        <begin position="107"/>
        <end position="122"/>
    </location>
</feature>